<feature type="domain" description="Rhodanese" evidence="2">
    <location>
        <begin position="11"/>
        <end position="132"/>
    </location>
</feature>
<dbReference type="InterPro" id="IPR058840">
    <property type="entry name" value="AAA_SelU"/>
</dbReference>
<evidence type="ECO:0000259" key="2">
    <source>
        <dbReference type="PROSITE" id="PS50206"/>
    </source>
</evidence>
<dbReference type="PANTHER" id="PTHR30401">
    <property type="entry name" value="TRNA 2-SELENOURIDINE SYNTHASE"/>
    <property type="match status" value="1"/>
</dbReference>
<dbReference type="NCBIfam" id="TIGR03167">
    <property type="entry name" value="tRNA_sel_U_synt"/>
    <property type="match status" value="1"/>
</dbReference>
<dbReference type="SUPFAM" id="SSF52540">
    <property type="entry name" value="P-loop containing nucleoside triphosphate hydrolases"/>
    <property type="match status" value="1"/>
</dbReference>
<dbReference type="SUPFAM" id="SSF52821">
    <property type="entry name" value="Rhodanese/Cell cycle control phosphatase"/>
    <property type="match status" value="1"/>
</dbReference>
<name>A0A928VT24_9CYAN</name>
<dbReference type="PANTHER" id="PTHR30401:SF0">
    <property type="entry name" value="TRNA 2-SELENOURIDINE SYNTHASE"/>
    <property type="match status" value="1"/>
</dbReference>
<dbReference type="SMART" id="SM00450">
    <property type="entry name" value="RHOD"/>
    <property type="match status" value="1"/>
</dbReference>
<dbReference type="Pfam" id="PF00581">
    <property type="entry name" value="Rhodanese"/>
    <property type="match status" value="1"/>
</dbReference>
<proteinExistence type="predicted"/>
<dbReference type="PROSITE" id="PS00380">
    <property type="entry name" value="RHODANESE_1"/>
    <property type="match status" value="1"/>
</dbReference>
<organism evidence="3 4">
    <name type="scientific">Romeriopsis navalis LEGE 11480</name>
    <dbReference type="NCBI Taxonomy" id="2777977"/>
    <lineage>
        <taxon>Bacteria</taxon>
        <taxon>Bacillati</taxon>
        <taxon>Cyanobacteriota</taxon>
        <taxon>Cyanophyceae</taxon>
        <taxon>Leptolyngbyales</taxon>
        <taxon>Leptolyngbyaceae</taxon>
        <taxon>Romeriopsis</taxon>
        <taxon>Romeriopsis navalis</taxon>
    </lineage>
</organism>
<keyword evidence="1" id="KW-0711">Selenium</keyword>
<dbReference type="Gene3D" id="3.40.250.10">
    <property type="entry name" value="Rhodanese-like domain"/>
    <property type="match status" value="1"/>
</dbReference>
<dbReference type="InterPro" id="IPR036873">
    <property type="entry name" value="Rhodanese-like_dom_sf"/>
</dbReference>
<dbReference type="EMBL" id="JADEXQ010000069">
    <property type="protein sequence ID" value="MBE9031569.1"/>
    <property type="molecule type" value="Genomic_DNA"/>
</dbReference>
<dbReference type="InterPro" id="IPR027417">
    <property type="entry name" value="P-loop_NTPase"/>
</dbReference>
<evidence type="ECO:0000256" key="1">
    <source>
        <dbReference type="ARBA" id="ARBA00023266"/>
    </source>
</evidence>
<dbReference type="RefSeq" id="WP_264326397.1">
    <property type="nucleotide sequence ID" value="NZ_JADEXQ010000069.1"/>
</dbReference>
<dbReference type="Pfam" id="PF26341">
    <property type="entry name" value="AAA_SelU"/>
    <property type="match status" value="1"/>
</dbReference>
<dbReference type="GO" id="GO:0004792">
    <property type="term" value="F:thiosulfate-cyanide sulfurtransferase activity"/>
    <property type="evidence" value="ECO:0007669"/>
    <property type="project" value="InterPro"/>
</dbReference>
<gene>
    <name evidence="3" type="primary">mnmH</name>
    <name evidence="3" type="ORF">IQ266_17695</name>
</gene>
<sequence>MPTILDATEFLQRTAVILDTRSPGEFAAGHIPGAVSFPLFTDDERAQVGTCYKRQGQAMAIELGLELIGPKMVGFVRQAKQLAPDKQVRVHCWRGGMRSSSMAWLLETAGLHVELLKGGYKAFRQWGRTTLAVPKPIITLGGMTGTGKTILLHELHRQGEQVLDLEGIANHRGSSYGALGLPPQPTQEQFGNDLAIAWHQLKPDQPIWIEAESRRIGFCRVPDELFLPMQAAPVLQVERSLAERLAILDQVYGDSDPEELVAATERITKRLGGQHSKAAIASIRQGNLKPAIEIALTYYDKTYRYDLEKRGVLITPVVVEGLSDPDAAEQLIAAAQRLSLPEPAALPM</sequence>
<dbReference type="InterPro" id="IPR001763">
    <property type="entry name" value="Rhodanese-like_dom"/>
</dbReference>
<keyword evidence="4" id="KW-1185">Reference proteome</keyword>
<dbReference type="GO" id="GO:0002098">
    <property type="term" value="P:tRNA wobble uridine modification"/>
    <property type="evidence" value="ECO:0007669"/>
    <property type="project" value="InterPro"/>
</dbReference>
<dbReference type="GO" id="GO:0043828">
    <property type="term" value="F:tRNA 2-selenouridine synthase activity"/>
    <property type="evidence" value="ECO:0007669"/>
    <property type="project" value="InterPro"/>
</dbReference>
<dbReference type="AlphaFoldDB" id="A0A928VT24"/>
<reference evidence="3" key="1">
    <citation type="submission" date="2020-10" db="EMBL/GenBank/DDBJ databases">
        <authorList>
            <person name="Castelo-Branco R."/>
            <person name="Eusebio N."/>
            <person name="Adriana R."/>
            <person name="Vieira A."/>
            <person name="Brugerolle De Fraissinette N."/>
            <person name="Rezende De Castro R."/>
            <person name="Schneider M.P."/>
            <person name="Vasconcelos V."/>
            <person name="Leao P.N."/>
        </authorList>
    </citation>
    <scope>NUCLEOTIDE SEQUENCE</scope>
    <source>
        <strain evidence="3">LEGE 11480</strain>
    </source>
</reference>
<dbReference type="PROSITE" id="PS50206">
    <property type="entry name" value="RHODANESE_3"/>
    <property type="match status" value="1"/>
</dbReference>
<accession>A0A928VT24</accession>
<comment type="caution">
    <text evidence="3">The sequence shown here is derived from an EMBL/GenBank/DDBJ whole genome shotgun (WGS) entry which is preliminary data.</text>
</comment>
<dbReference type="NCBIfam" id="NF008750">
    <property type="entry name" value="PRK11784.1-2"/>
    <property type="match status" value="1"/>
</dbReference>
<dbReference type="Proteomes" id="UP000625316">
    <property type="component" value="Unassembled WGS sequence"/>
</dbReference>
<evidence type="ECO:0000313" key="3">
    <source>
        <dbReference type="EMBL" id="MBE9031569.1"/>
    </source>
</evidence>
<dbReference type="InterPro" id="IPR017582">
    <property type="entry name" value="SelU"/>
</dbReference>
<evidence type="ECO:0000313" key="4">
    <source>
        <dbReference type="Proteomes" id="UP000625316"/>
    </source>
</evidence>
<protein>
    <submittedName>
        <fullName evidence="3">tRNA 2-selenouridine(34) synthase MnmH</fullName>
    </submittedName>
</protein>
<dbReference type="InterPro" id="IPR001307">
    <property type="entry name" value="Thiosulphate_STrfase_CS"/>
</dbReference>